<dbReference type="GO" id="GO:0020037">
    <property type="term" value="F:heme binding"/>
    <property type="evidence" value="ECO:0007669"/>
    <property type="project" value="InterPro"/>
</dbReference>
<name>A0AAN6NX97_9PEZI</name>
<reference evidence="28" key="1">
    <citation type="journal article" date="2023" name="Mol. Phylogenet. Evol.">
        <title>Genome-scale phylogeny and comparative genomics of the fungal order Sordariales.</title>
        <authorList>
            <person name="Hensen N."/>
            <person name="Bonometti L."/>
            <person name="Westerberg I."/>
            <person name="Brannstrom I.O."/>
            <person name="Guillou S."/>
            <person name="Cros-Aarteil S."/>
            <person name="Calhoun S."/>
            <person name="Haridas S."/>
            <person name="Kuo A."/>
            <person name="Mondo S."/>
            <person name="Pangilinan J."/>
            <person name="Riley R."/>
            <person name="LaButti K."/>
            <person name="Andreopoulos B."/>
            <person name="Lipzen A."/>
            <person name="Chen C."/>
            <person name="Yan M."/>
            <person name="Daum C."/>
            <person name="Ng V."/>
            <person name="Clum A."/>
            <person name="Steindorff A."/>
            <person name="Ohm R.A."/>
            <person name="Martin F."/>
            <person name="Silar P."/>
            <person name="Natvig D.O."/>
            <person name="Lalanne C."/>
            <person name="Gautier V."/>
            <person name="Ament-Velasquez S.L."/>
            <person name="Kruys A."/>
            <person name="Hutchinson M.I."/>
            <person name="Powell A.J."/>
            <person name="Barry K."/>
            <person name="Miller A.N."/>
            <person name="Grigoriev I.V."/>
            <person name="Debuchy R."/>
            <person name="Gladieux P."/>
            <person name="Hiltunen Thoren M."/>
            <person name="Johannesson H."/>
        </authorList>
    </citation>
    <scope>NUCLEOTIDE SEQUENCE</scope>
    <source>
        <strain evidence="28">CBS 626.80</strain>
    </source>
</reference>
<keyword evidence="6" id="KW-0349">Heme</keyword>
<evidence type="ECO:0000256" key="18">
    <source>
        <dbReference type="ARBA" id="ARBA00037104"/>
    </source>
</evidence>
<dbReference type="PRINTS" id="PR00363">
    <property type="entry name" value="CYTOCHROMEB5"/>
</dbReference>
<dbReference type="InterPro" id="IPR017927">
    <property type="entry name" value="FAD-bd_FR_type"/>
</dbReference>
<feature type="binding site" evidence="24">
    <location>
        <position position="310"/>
    </location>
    <ligand>
        <name>FAD</name>
        <dbReference type="ChEBI" id="CHEBI:57692"/>
    </ligand>
</feature>
<feature type="domain" description="FAD-binding FR-type" evidence="27">
    <location>
        <begin position="258"/>
        <end position="361"/>
    </location>
</feature>
<feature type="domain" description="Cytochrome b5 heme-binding" evidence="26">
    <location>
        <begin position="2"/>
        <end position="78"/>
    </location>
</feature>
<dbReference type="InterPro" id="IPR017938">
    <property type="entry name" value="Riboflavin_synthase-like_b-brl"/>
</dbReference>
<evidence type="ECO:0000256" key="3">
    <source>
        <dbReference type="ARBA" id="ARBA00005156"/>
    </source>
</evidence>
<sequence length="502" mass="55039">MAATFTLDQVRKHNSKDDVWMIIHNKVYNATSYLEDHPGGSIILREVAGTDATEQFVEVGHSAETDDILKELYVGDLAQDEHADEVEVFRPTFEKVAMEAAIDVKQVARSKVRKNVKKTVAMSCVVASVGAVGLAKGWWTGPEWALAAVTTAQKPVSQLADLVRSKWAQHNGGSSKLFWWGVGIATVVELSLTTAVTTWALSKLEAQKEFTHFPRSRPATKERKMAINKMPPAYSTSAATGTPAVKPPTPANKVMDPADWRKFKLVRKVLVSPNVYHLVFALPRPTDVLGLPTGQHVALRALIDGKTVSRSYTPVSNNSDLGRVELLIKVYDTGLMTKHLERMDIGDHIEMRGPKGAMKYVPNSYAKEIGMVAGGTGITPMYQLIRAICEDESDKTRISLLYANNTEADILLREELDGFVRAFPDKLSVQYVLAQPDENWTGLKGFVTADMIKEFLPPAAESTKMLICGPPPMVAAVSKNLVSLGFTAPGTISKATDQVFLF</sequence>
<evidence type="ECO:0000313" key="28">
    <source>
        <dbReference type="EMBL" id="KAK3952694.1"/>
    </source>
</evidence>
<dbReference type="SMART" id="SM01117">
    <property type="entry name" value="Cyt-b5"/>
    <property type="match status" value="1"/>
</dbReference>
<evidence type="ECO:0000256" key="5">
    <source>
        <dbReference type="ARBA" id="ARBA00012011"/>
    </source>
</evidence>
<dbReference type="EC" id="1.6.2.2" evidence="5"/>
<evidence type="ECO:0000256" key="7">
    <source>
        <dbReference type="ARBA" id="ARBA00022630"/>
    </source>
</evidence>
<evidence type="ECO:0000256" key="8">
    <source>
        <dbReference type="ARBA" id="ARBA00022692"/>
    </source>
</evidence>
<dbReference type="PANTHER" id="PTHR19370">
    <property type="entry name" value="NADH-CYTOCHROME B5 REDUCTASE"/>
    <property type="match status" value="1"/>
</dbReference>
<keyword evidence="17" id="KW-0472">Membrane</keyword>
<dbReference type="PROSITE" id="PS00191">
    <property type="entry name" value="CYTOCHROME_B5_1"/>
    <property type="match status" value="1"/>
</dbReference>
<evidence type="ECO:0000256" key="20">
    <source>
        <dbReference type="ARBA" id="ARBA00039438"/>
    </source>
</evidence>
<dbReference type="AlphaFoldDB" id="A0AAN6NX97"/>
<dbReference type="Pfam" id="PF00970">
    <property type="entry name" value="FAD_binding_6"/>
    <property type="match status" value="1"/>
</dbReference>
<dbReference type="PROSITE" id="PS51384">
    <property type="entry name" value="FAD_FR"/>
    <property type="match status" value="1"/>
</dbReference>
<comment type="cofactor">
    <cofactor evidence="1 24">
        <name>FAD</name>
        <dbReference type="ChEBI" id="CHEBI:57692"/>
    </cofactor>
</comment>
<evidence type="ECO:0000256" key="23">
    <source>
        <dbReference type="ARBA" id="ARBA00049138"/>
    </source>
</evidence>
<dbReference type="InterPro" id="IPR001199">
    <property type="entry name" value="Cyt_B5-like_heme/steroid-bd"/>
</dbReference>
<feature type="binding site" evidence="24">
    <location>
        <position position="336"/>
    </location>
    <ligand>
        <name>FAD</name>
        <dbReference type="ChEBI" id="CHEBI:57692"/>
    </ligand>
</feature>
<dbReference type="GO" id="GO:0090524">
    <property type="term" value="F:cytochrome-b5 reductase activity, acting on NADH"/>
    <property type="evidence" value="ECO:0007669"/>
    <property type="project" value="UniProtKB-EC"/>
</dbReference>
<dbReference type="EMBL" id="MU859119">
    <property type="protein sequence ID" value="KAK3952694.1"/>
    <property type="molecule type" value="Genomic_DNA"/>
</dbReference>
<dbReference type="InterPro" id="IPR039261">
    <property type="entry name" value="FNR_nucleotide-bd"/>
</dbReference>
<evidence type="ECO:0000256" key="19">
    <source>
        <dbReference type="ARBA" id="ARBA00038836"/>
    </source>
</evidence>
<comment type="function">
    <text evidence="18">NADH-dependent reductase for DPH3 and cytochrome b5. Required for the first step of diphthamide biosynthesis, a post-translational modification of histidine which occurs in elongation factor 2. DPH1 and DPH2 transfer a 3-amino-3-carboxypropyl (ACP) group from S-adenosyl-L-methionine (SAM) to a histidine residue, the reaction is assisted by a reduction system comprising DPH3 and a NADH-dependent reductase, predominantly CBR1. By reducing DPH3, also involved in the formation of the tRNA wobble base modification mcm5s 2U (5-methoxycarbonylmethyl-2-thiouridine), mediated by the elongator complex. The cytochrome b5/NADH cytochrome b5 reductase electron transfer system supports the catalytic activity of several sterol biosynthetic enzymes.</text>
</comment>
<evidence type="ECO:0000256" key="2">
    <source>
        <dbReference type="ARBA" id="ARBA00004572"/>
    </source>
</evidence>
<dbReference type="PRINTS" id="PR00406">
    <property type="entry name" value="CYTB5RDTASE"/>
</dbReference>
<keyword evidence="10" id="KW-1000">Mitochondrion outer membrane</keyword>
<organism evidence="28 29">
    <name type="scientific">Pseudoneurospora amorphoporcata</name>
    <dbReference type="NCBI Taxonomy" id="241081"/>
    <lineage>
        <taxon>Eukaryota</taxon>
        <taxon>Fungi</taxon>
        <taxon>Dikarya</taxon>
        <taxon>Ascomycota</taxon>
        <taxon>Pezizomycotina</taxon>
        <taxon>Sordariomycetes</taxon>
        <taxon>Sordariomycetidae</taxon>
        <taxon>Sordariales</taxon>
        <taxon>Sordariaceae</taxon>
        <taxon>Pseudoneurospora</taxon>
    </lineage>
</organism>
<keyword evidence="15" id="KW-0520">NAD</keyword>
<dbReference type="Pfam" id="PF00175">
    <property type="entry name" value="NAD_binding_1"/>
    <property type="match status" value="1"/>
</dbReference>
<dbReference type="FunFam" id="3.10.120.10:FF:000002">
    <property type="entry name" value="Cytochrome b5 type B"/>
    <property type="match status" value="1"/>
</dbReference>
<dbReference type="FunFam" id="3.40.50.80:FF:000019">
    <property type="entry name" value="NADH-cytochrome b5 reductase"/>
    <property type="match status" value="1"/>
</dbReference>
<feature type="binding site" evidence="24">
    <location>
        <position position="327"/>
    </location>
    <ligand>
        <name>FAD</name>
        <dbReference type="ChEBI" id="CHEBI:57692"/>
    </ligand>
</feature>
<evidence type="ECO:0000256" key="25">
    <source>
        <dbReference type="SAM" id="MobiDB-lite"/>
    </source>
</evidence>
<evidence type="ECO:0000256" key="11">
    <source>
        <dbReference type="ARBA" id="ARBA00022827"/>
    </source>
</evidence>
<protein>
    <recommendedName>
        <fullName evidence="20">NADH-cytochrome b5 reductase 1</fullName>
        <ecNumber evidence="5">1.6.2.2</ecNumber>
    </recommendedName>
    <alternativeName>
        <fullName evidence="21">Microsomal cytochrome b reductase</fullName>
    </alternativeName>
</protein>
<dbReference type="InterPro" id="IPR036400">
    <property type="entry name" value="Cyt_B5-like_heme/steroid_sf"/>
</dbReference>
<dbReference type="InterPro" id="IPR001433">
    <property type="entry name" value="OxRdtase_FAD/NAD-bd"/>
</dbReference>
<keyword evidence="11 24" id="KW-0274">FAD</keyword>
<dbReference type="Gene3D" id="2.40.30.10">
    <property type="entry name" value="Translation factors"/>
    <property type="match status" value="1"/>
</dbReference>
<feature type="binding site" evidence="24">
    <location>
        <position position="379"/>
    </location>
    <ligand>
        <name>FAD</name>
        <dbReference type="ChEBI" id="CHEBI:57692"/>
    </ligand>
</feature>
<dbReference type="SUPFAM" id="SSF63380">
    <property type="entry name" value="Riboflavin synthase domain-like"/>
    <property type="match status" value="1"/>
</dbReference>
<dbReference type="Gene3D" id="3.40.50.80">
    <property type="entry name" value="Nucleotide-binding domain of ferredoxin-NADP reductase (FNR) module"/>
    <property type="match status" value="1"/>
</dbReference>
<evidence type="ECO:0000259" key="26">
    <source>
        <dbReference type="PROSITE" id="PS50255"/>
    </source>
</evidence>
<evidence type="ECO:0000256" key="15">
    <source>
        <dbReference type="ARBA" id="ARBA00023027"/>
    </source>
</evidence>
<keyword evidence="8" id="KW-0812">Transmembrane</keyword>
<evidence type="ECO:0000256" key="14">
    <source>
        <dbReference type="ARBA" id="ARBA00023004"/>
    </source>
</evidence>
<evidence type="ECO:0000256" key="13">
    <source>
        <dbReference type="ARBA" id="ARBA00023002"/>
    </source>
</evidence>
<gene>
    <name evidence="28" type="ORF">QBC32DRAFT_259577</name>
</gene>
<evidence type="ECO:0000313" key="29">
    <source>
        <dbReference type="Proteomes" id="UP001303222"/>
    </source>
</evidence>
<dbReference type="CDD" id="cd06183">
    <property type="entry name" value="cyt_b5_reduct_like"/>
    <property type="match status" value="1"/>
</dbReference>
<evidence type="ECO:0000256" key="22">
    <source>
        <dbReference type="ARBA" id="ARBA00047682"/>
    </source>
</evidence>
<dbReference type="SUPFAM" id="SSF55856">
    <property type="entry name" value="Cytochrome b5-like heme/steroid binding domain"/>
    <property type="match status" value="1"/>
</dbReference>
<dbReference type="GO" id="GO:0005783">
    <property type="term" value="C:endoplasmic reticulum"/>
    <property type="evidence" value="ECO:0007669"/>
    <property type="project" value="TreeGrafter"/>
</dbReference>
<evidence type="ECO:0000256" key="24">
    <source>
        <dbReference type="PIRSR" id="PIRSR601834-1"/>
    </source>
</evidence>
<dbReference type="InterPro" id="IPR018506">
    <property type="entry name" value="Cyt_B5_heme-BS"/>
</dbReference>
<evidence type="ECO:0000256" key="9">
    <source>
        <dbReference type="ARBA" id="ARBA00022723"/>
    </source>
</evidence>
<comment type="subunit">
    <text evidence="19">Monomer. Component of the 2-(3-amino-3-carboxypropyl)histidine synthase complex composed of DPH1, DPH2, DPH3 and a NADH-dependent reductase, predominantly CBR1.</text>
</comment>
<dbReference type="GO" id="GO:0046872">
    <property type="term" value="F:metal ion binding"/>
    <property type="evidence" value="ECO:0007669"/>
    <property type="project" value="UniProtKB-KW"/>
</dbReference>
<accession>A0AAN6NX97</accession>
<dbReference type="InterPro" id="IPR001709">
    <property type="entry name" value="Flavoprot_Pyr_Nucl_cyt_Rdtase"/>
</dbReference>
<keyword evidence="12" id="KW-1133">Transmembrane helix</keyword>
<keyword evidence="14" id="KW-0408">Iron</keyword>
<evidence type="ECO:0000256" key="12">
    <source>
        <dbReference type="ARBA" id="ARBA00022989"/>
    </source>
</evidence>
<dbReference type="GO" id="GO:0005741">
    <property type="term" value="C:mitochondrial outer membrane"/>
    <property type="evidence" value="ECO:0007669"/>
    <property type="project" value="UniProtKB-SubCell"/>
</dbReference>
<dbReference type="InterPro" id="IPR008333">
    <property type="entry name" value="Cbr1-like_FAD-bd_dom"/>
</dbReference>
<dbReference type="Proteomes" id="UP001303222">
    <property type="component" value="Unassembled WGS sequence"/>
</dbReference>
<evidence type="ECO:0000256" key="4">
    <source>
        <dbReference type="ARBA" id="ARBA00006105"/>
    </source>
</evidence>
<dbReference type="PRINTS" id="PR00371">
    <property type="entry name" value="FPNCR"/>
</dbReference>
<comment type="caution">
    <text evidence="28">The sequence shown here is derived from an EMBL/GenBank/DDBJ whole genome shotgun (WGS) entry which is preliminary data.</text>
</comment>
<evidence type="ECO:0000259" key="27">
    <source>
        <dbReference type="PROSITE" id="PS51384"/>
    </source>
</evidence>
<comment type="similarity">
    <text evidence="4">Belongs to the flavoprotein pyridine nucleotide cytochrome reductase family.</text>
</comment>
<feature type="binding site" evidence="24">
    <location>
        <position position="312"/>
    </location>
    <ligand>
        <name>FAD</name>
        <dbReference type="ChEBI" id="CHEBI:57692"/>
    </ligand>
</feature>
<evidence type="ECO:0000256" key="10">
    <source>
        <dbReference type="ARBA" id="ARBA00022787"/>
    </source>
</evidence>
<dbReference type="PROSITE" id="PS50255">
    <property type="entry name" value="CYTOCHROME_B5_2"/>
    <property type="match status" value="1"/>
</dbReference>
<feature type="region of interest" description="Disordered" evidence="25">
    <location>
        <begin position="233"/>
        <end position="253"/>
    </location>
</feature>
<evidence type="ECO:0000256" key="1">
    <source>
        <dbReference type="ARBA" id="ARBA00001974"/>
    </source>
</evidence>
<keyword evidence="29" id="KW-1185">Reference proteome</keyword>
<keyword evidence="16" id="KW-0496">Mitochondrion</keyword>
<dbReference type="Pfam" id="PF00173">
    <property type="entry name" value="Cyt-b5"/>
    <property type="match status" value="1"/>
</dbReference>
<feature type="binding site" evidence="24">
    <location>
        <position position="329"/>
    </location>
    <ligand>
        <name>FAD</name>
        <dbReference type="ChEBI" id="CHEBI:57692"/>
    </ligand>
</feature>
<evidence type="ECO:0000256" key="17">
    <source>
        <dbReference type="ARBA" id="ARBA00023136"/>
    </source>
</evidence>
<evidence type="ECO:0000256" key="6">
    <source>
        <dbReference type="ARBA" id="ARBA00022617"/>
    </source>
</evidence>
<comment type="catalytic activity">
    <reaction evidence="22">
        <text>2 Fe(III)-[cytochrome b5] + NADH = 2 Fe(II)-[cytochrome b5] + NAD(+) + H(+)</text>
        <dbReference type="Rhea" id="RHEA:46680"/>
        <dbReference type="Rhea" id="RHEA-COMP:10438"/>
        <dbReference type="Rhea" id="RHEA-COMP:10439"/>
        <dbReference type="ChEBI" id="CHEBI:15378"/>
        <dbReference type="ChEBI" id="CHEBI:29033"/>
        <dbReference type="ChEBI" id="CHEBI:29034"/>
        <dbReference type="ChEBI" id="CHEBI:57540"/>
        <dbReference type="ChEBI" id="CHEBI:57945"/>
        <dbReference type="EC" id="1.6.2.2"/>
    </reaction>
</comment>
<evidence type="ECO:0000256" key="16">
    <source>
        <dbReference type="ARBA" id="ARBA00023128"/>
    </source>
</evidence>
<dbReference type="FunFam" id="2.40.30.10:FF:000032">
    <property type="entry name" value="NADH-cytochrome b5 reductase"/>
    <property type="match status" value="1"/>
</dbReference>
<comment type="catalytic activity">
    <reaction evidence="23">
        <text>2 Fe(3+)-[Dph3] + NADH = 2 Fe(2+)-[Dph3] + NAD(+) + H(+)</text>
        <dbReference type="Rhea" id="RHEA:71231"/>
        <dbReference type="Rhea" id="RHEA-COMP:18002"/>
        <dbReference type="Rhea" id="RHEA-COMP:18003"/>
        <dbReference type="ChEBI" id="CHEBI:15378"/>
        <dbReference type="ChEBI" id="CHEBI:29033"/>
        <dbReference type="ChEBI" id="CHEBI:29034"/>
        <dbReference type="ChEBI" id="CHEBI:57540"/>
        <dbReference type="ChEBI" id="CHEBI:57945"/>
        <dbReference type="ChEBI" id="CHEBI:83228"/>
    </reaction>
    <physiologicalReaction direction="left-to-right" evidence="23">
        <dbReference type="Rhea" id="RHEA:71232"/>
    </physiologicalReaction>
</comment>
<dbReference type="InterPro" id="IPR001834">
    <property type="entry name" value="CBR-like"/>
</dbReference>
<proteinExistence type="inferred from homology"/>
<evidence type="ECO:0000256" key="21">
    <source>
        <dbReference type="ARBA" id="ARBA00041901"/>
    </source>
</evidence>
<comment type="pathway">
    <text evidence="3">Protein modification; peptidyl-diphthamide biosynthesis.</text>
</comment>
<keyword evidence="9" id="KW-0479">Metal-binding</keyword>
<keyword evidence="7 24" id="KW-0285">Flavoprotein</keyword>
<dbReference type="Gene3D" id="3.10.120.10">
    <property type="entry name" value="Cytochrome b5-like heme/steroid binding domain"/>
    <property type="match status" value="1"/>
</dbReference>
<comment type="subcellular location">
    <subcellularLocation>
        <location evidence="2">Mitochondrion outer membrane</location>
        <topology evidence="2">Single-pass membrane protein</topology>
    </subcellularLocation>
</comment>
<reference evidence="28" key="2">
    <citation type="submission" date="2023-06" db="EMBL/GenBank/DDBJ databases">
        <authorList>
            <consortium name="Lawrence Berkeley National Laboratory"/>
            <person name="Mondo S.J."/>
            <person name="Hensen N."/>
            <person name="Bonometti L."/>
            <person name="Westerberg I."/>
            <person name="Brannstrom I.O."/>
            <person name="Guillou S."/>
            <person name="Cros-Aarteil S."/>
            <person name="Calhoun S."/>
            <person name="Haridas S."/>
            <person name="Kuo A."/>
            <person name="Pangilinan J."/>
            <person name="Riley R."/>
            <person name="Labutti K."/>
            <person name="Andreopoulos B."/>
            <person name="Lipzen A."/>
            <person name="Chen C."/>
            <person name="Yanf M."/>
            <person name="Daum C."/>
            <person name="Ng V."/>
            <person name="Clum A."/>
            <person name="Steindorff A."/>
            <person name="Ohm R."/>
            <person name="Martin F."/>
            <person name="Silar P."/>
            <person name="Natvig D."/>
            <person name="Lalanne C."/>
            <person name="Gautier V."/>
            <person name="Ament-Velasquez S.L."/>
            <person name="Kruys A."/>
            <person name="Hutchinson M.I."/>
            <person name="Powell A.J."/>
            <person name="Barry K."/>
            <person name="Miller A.N."/>
            <person name="Grigoriev I.V."/>
            <person name="Debuchy R."/>
            <person name="Gladieux P."/>
            <person name="Thoren M.H."/>
            <person name="Johannesson H."/>
        </authorList>
    </citation>
    <scope>NUCLEOTIDE SEQUENCE</scope>
    <source>
        <strain evidence="28">CBS 626.80</strain>
    </source>
</reference>
<dbReference type="PANTHER" id="PTHR19370:SF178">
    <property type="entry name" value="CYTOCHROME-B5 REDUCTASE"/>
    <property type="match status" value="1"/>
</dbReference>
<dbReference type="SUPFAM" id="SSF52343">
    <property type="entry name" value="Ferredoxin reductase-like, C-terminal NADP-linked domain"/>
    <property type="match status" value="1"/>
</dbReference>
<keyword evidence="13" id="KW-0560">Oxidoreductase</keyword>